<dbReference type="SUPFAM" id="SSF89550">
    <property type="entry name" value="PHP domain-like"/>
    <property type="match status" value="1"/>
</dbReference>
<dbReference type="EMBL" id="BARU01012281">
    <property type="protein sequence ID" value="GAH39252.1"/>
    <property type="molecule type" value="Genomic_DNA"/>
</dbReference>
<dbReference type="Gene3D" id="3.20.20.140">
    <property type="entry name" value="Metal-dependent hydrolases"/>
    <property type="match status" value="1"/>
</dbReference>
<reference evidence="1" key="1">
    <citation type="journal article" date="2014" name="Front. Microbiol.">
        <title>High frequency of phylogenetically diverse reductive dehalogenase-homologous genes in deep subseafloor sedimentary metagenomes.</title>
        <authorList>
            <person name="Kawai M."/>
            <person name="Futagami T."/>
            <person name="Toyoda A."/>
            <person name="Takaki Y."/>
            <person name="Nishi S."/>
            <person name="Hori S."/>
            <person name="Arai W."/>
            <person name="Tsubouchi T."/>
            <person name="Morono Y."/>
            <person name="Uchiyama I."/>
            <person name="Ito T."/>
            <person name="Fujiyama A."/>
            <person name="Inagaki F."/>
            <person name="Takami H."/>
        </authorList>
    </citation>
    <scope>NUCLEOTIDE SEQUENCE</scope>
    <source>
        <strain evidence="1">Expedition CK06-06</strain>
    </source>
</reference>
<sequence length="70" mass="8051">MEGYELSWGEIHTHTELSDGNGSPEENFEIARSHLDFWAMADHAYDETVFTLDYRKLAPGRLVLNDGWAH</sequence>
<accession>X1F2T8</accession>
<name>X1F2T8_9ZZZZ</name>
<dbReference type="InterPro" id="IPR016195">
    <property type="entry name" value="Pol/histidinol_Pase-like"/>
</dbReference>
<dbReference type="AlphaFoldDB" id="X1F2T8"/>
<gene>
    <name evidence="1" type="ORF">S03H2_22715</name>
</gene>
<protein>
    <recommendedName>
        <fullName evidence="2">Polymerase/histidinol phosphatase N-terminal domain-containing protein</fullName>
    </recommendedName>
</protein>
<evidence type="ECO:0000313" key="1">
    <source>
        <dbReference type="EMBL" id="GAH39252.1"/>
    </source>
</evidence>
<feature type="non-terminal residue" evidence="1">
    <location>
        <position position="70"/>
    </location>
</feature>
<proteinExistence type="predicted"/>
<comment type="caution">
    <text evidence="1">The sequence shown here is derived from an EMBL/GenBank/DDBJ whole genome shotgun (WGS) entry which is preliminary data.</text>
</comment>
<evidence type="ECO:0008006" key="2">
    <source>
        <dbReference type="Google" id="ProtNLM"/>
    </source>
</evidence>
<organism evidence="1">
    <name type="scientific">marine sediment metagenome</name>
    <dbReference type="NCBI Taxonomy" id="412755"/>
    <lineage>
        <taxon>unclassified sequences</taxon>
        <taxon>metagenomes</taxon>
        <taxon>ecological metagenomes</taxon>
    </lineage>
</organism>